<name>A0A917FVY7_9NOCA</name>
<comment type="caution">
    <text evidence="1">The sequence shown here is derived from an EMBL/GenBank/DDBJ whole genome shotgun (WGS) entry which is preliminary data.</text>
</comment>
<gene>
    <name evidence="1" type="ORF">GCM10007304_29010</name>
</gene>
<evidence type="ECO:0008006" key="3">
    <source>
        <dbReference type="Google" id="ProtNLM"/>
    </source>
</evidence>
<reference evidence="1" key="1">
    <citation type="journal article" date="2014" name="Int. J. Syst. Evol. Microbiol.">
        <title>Complete genome sequence of Corynebacterium casei LMG S-19264T (=DSM 44701T), isolated from a smear-ripened cheese.</title>
        <authorList>
            <consortium name="US DOE Joint Genome Institute (JGI-PGF)"/>
            <person name="Walter F."/>
            <person name="Albersmeier A."/>
            <person name="Kalinowski J."/>
            <person name="Ruckert C."/>
        </authorList>
    </citation>
    <scope>NUCLEOTIDE SEQUENCE</scope>
    <source>
        <strain evidence="1">CCM 7905</strain>
    </source>
</reference>
<dbReference type="AlphaFoldDB" id="A0A917FVY7"/>
<organism evidence="1 2">
    <name type="scientific">Rhodococcoides trifolii</name>
    <dbReference type="NCBI Taxonomy" id="908250"/>
    <lineage>
        <taxon>Bacteria</taxon>
        <taxon>Bacillati</taxon>
        <taxon>Actinomycetota</taxon>
        <taxon>Actinomycetes</taxon>
        <taxon>Mycobacteriales</taxon>
        <taxon>Nocardiaceae</taxon>
        <taxon>Rhodococcoides</taxon>
    </lineage>
</organism>
<evidence type="ECO:0000313" key="1">
    <source>
        <dbReference type="EMBL" id="GGG13229.1"/>
    </source>
</evidence>
<keyword evidence="2" id="KW-1185">Reference proteome</keyword>
<dbReference type="Proteomes" id="UP000654257">
    <property type="component" value="Unassembled WGS sequence"/>
</dbReference>
<proteinExistence type="predicted"/>
<protein>
    <recommendedName>
        <fullName evidence="3">YbaB/EbfC family DNA-binding protein</fullName>
    </recommendedName>
</protein>
<sequence>MTAASKLDAMHDFLERTAAIRAVGEADFGVRAVVDGSGRLVDLSMANSLRGVRADRLAGEIEVAAGRAADRAAAQRAELVALLHSSLSAP</sequence>
<evidence type="ECO:0000313" key="2">
    <source>
        <dbReference type="Proteomes" id="UP000654257"/>
    </source>
</evidence>
<accession>A0A917FVY7</accession>
<dbReference type="RefSeq" id="WP_188545570.1">
    <property type="nucleotide sequence ID" value="NZ_BMCU01000003.1"/>
</dbReference>
<reference evidence="1" key="2">
    <citation type="submission" date="2020-09" db="EMBL/GenBank/DDBJ databases">
        <authorList>
            <person name="Sun Q."/>
            <person name="Sedlacek I."/>
        </authorList>
    </citation>
    <scope>NUCLEOTIDE SEQUENCE</scope>
    <source>
        <strain evidence="1">CCM 7905</strain>
    </source>
</reference>
<dbReference type="EMBL" id="BMCU01000003">
    <property type="protein sequence ID" value="GGG13229.1"/>
    <property type="molecule type" value="Genomic_DNA"/>
</dbReference>